<gene>
    <name evidence="4" type="ORF">E0486_09980</name>
</gene>
<feature type="domain" description="Alcohol dehydrogenase iron-type/glycerol dehydrogenase GldA" evidence="2">
    <location>
        <begin position="5"/>
        <end position="151"/>
    </location>
</feature>
<evidence type="ECO:0000259" key="3">
    <source>
        <dbReference type="Pfam" id="PF25137"/>
    </source>
</evidence>
<comment type="caution">
    <text evidence="4">The sequence shown here is derived from an EMBL/GenBank/DDBJ whole genome shotgun (WGS) entry which is preliminary data.</text>
</comment>
<keyword evidence="1" id="KW-0560">Oxidoreductase</keyword>
<dbReference type="PANTHER" id="PTHR11496">
    <property type="entry name" value="ALCOHOL DEHYDROGENASE"/>
    <property type="match status" value="1"/>
</dbReference>
<accession>A0A4R4DZ40</accession>
<dbReference type="GO" id="GO:0046872">
    <property type="term" value="F:metal ion binding"/>
    <property type="evidence" value="ECO:0007669"/>
    <property type="project" value="InterPro"/>
</dbReference>
<dbReference type="SUPFAM" id="SSF56796">
    <property type="entry name" value="Dehydroquinate synthase-like"/>
    <property type="match status" value="1"/>
</dbReference>
<proteinExistence type="predicted"/>
<feature type="domain" description="Fe-containing alcohol dehydrogenase-like C-terminal" evidence="3">
    <location>
        <begin position="164"/>
        <end position="350"/>
    </location>
</feature>
<reference evidence="4 5" key="1">
    <citation type="submission" date="2019-03" db="EMBL/GenBank/DDBJ databases">
        <authorList>
            <person name="Kim M.K.M."/>
        </authorList>
    </citation>
    <scope>NUCLEOTIDE SEQUENCE [LARGE SCALE GENOMIC DNA]</scope>
    <source>
        <strain evidence="4 5">17J68-15</strain>
    </source>
</reference>
<sequence length="354" mass="37480">MTAPRLLVGTDALAGQLPALLRQQGRNRILLVAGGHFLRSPAGTELQHVLEGVINTIRETPEGLLQVDVAHRDAAALPEGIDGIIAIGGGRTIDYAKALLYYSTARTDFFAAVPTTAGSGSDATSFAVIYEGLQKHSLEHPALLPGVVVWDETLLQGLSARQRAVSGLDALVQCVESLWSRKATPASRALAWEAGGWLRRHLPRFVAAPTSELGLGALYAAHYSGRAINTSRTTGAHALSYYLTAVHGIEHGHAVALLLPVFLQYNAEAQEPDGFAAVLQLLDAGSGAGAGAAARWQEYVSGLGLETTLSGLGLGADIVPDWLLHINNERFANNPVALEPERLAALLRQTLFTS</sequence>
<organism evidence="4 5">
    <name type="scientific">Flaviaesturariibacter aridisoli</name>
    <dbReference type="NCBI Taxonomy" id="2545761"/>
    <lineage>
        <taxon>Bacteria</taxon>
        <taxon>Pseudomonadati</taxon>
        <taxon>Bacteroidota</taxon>
        <taxon>Chitinophagia</taxon>
        <taxon>Chitinophagales</taxon>
        <taxon>Chitinophagaceae</taxon>
        <taxon>Flaviaestuariibacter</taxon>
    </lineage>
</organism>
<protein>
    <submittedName>
        <fullName evidence="4">Iron-containing alcohol dehydrogenase</fullName>
    </submittedName>
</protein>
<dbReference type="InterPro" id="IPR001670">
    <property type="entry name" value="ADH_Fe/GldA"/>
</dbReference>
<keyword evidence="5" id="KW-1185">Reference proteome</keyword>
<dbReference type="Gene3D" id="3.40.50.1970">
    <property type="match status" value="1"/>
</dbReference>
<dbReference type="OrthoDB" id="9801156at2"/>
<dbReference type="PANTHER" id="PTHR11496:SF83">
    <property type="entry name" value="HYDROXYACID-OXOACID TRANSHYDROGENASE, MITOCHONDRIAL"/>
    <property type="match status" value="1"/>
</dbReference>
<dbReference type="RefSeq" id="WP_131852022.1">
    <property type="nucleotide sequence ID" value="NZ_SKFH01000013.1"/>
</dbReference>
<dbReference type="InterPro" id="IPR039697">
    <property type="entry name" value="Alcohol_dehydrogenase_Fe"/>
</dbReference>
<dbReference type="AlphaFoldDB" id="A0A4R4DZ40"/>
<dbReference type="Pfam" id="PF25137">
    <property type="entry name" value="ADH_Fe_C"/>
    <property type="match status" value="1"/>
</dbReference>
<evidence type="ECO:0000256" key="1">
    <source>
        <dbReference type="ARBA" id="ARBA00023002"/>
    </source>
</evidence>
<evidence type="ECO:0000313" key="4">
    <source>
        <dbReference type="EMBL" id="TCZ71399.1"/>
    </source>
</evidence>
<dbReference type="Pfam" id="PF00465">
    <property type="entry name" value="Fe-ADH"/>
    <property type="match status" value="1"/>
</dbReference>
<dbReference type="Proteomes" id="UP000295164">
    <property type="component" value="Unassembled WGS sequence"/>
</dbReference>
<dbReference type="Gene3D" id="1.20.1090.10">
    <property type="entry name" value="Dehydroquinate synthase-like - alpha domain"/>
    <property type="match status" value="1"/>
</dbReference>
<evidence type="ECO:0000259" key="2">
    <source>
        <dbReference type="Pfam" id="PF00465"/>
    </source>
</evidence>
<name>A0A4R4DZ40_9BACT</name>
<dbReference type="InterPro" id="IPR056798">
    <property type="entry name" value="ADH_Fe_C"/>
</dbReference>
<evidence type="ECO:0000313" key="5">
    <source>
        <dbReference type="Proteomes" id="UP000295164"/>
    </source>
</evidence>
<dbReference type="GO" id="GO:0004022">
    <property type="term" value="F:alcohol dehydrogenase (NAD+) activity"/>
    <property type="evidence" value="ECO:0007669"/>
    <property type="project" value="TreeGrafter"/>
</dbReference>
<dbReference type="EMBL" id="SKFH01000013">
    <property type="protein sequence ID" value="TCZ71399.1"/>
    <property type="molecule type" value="Genomic_DNA"/>
</dbReference>